<keyword evidence="3" id="KW-1185">Reference proteome</keyword>
<organism evidence="2 3">
    <name type="scientific">Spirosoma flavum</name>
    <dbReference type="NCBI Taxonomy" id="2048557"/>
    <lineage>
        <taxon>Bacteria</taxon>
        <taxon>Pseudomonadati</taxon>
        <taxon>Bacteroidota</taxon>
        <taxon>Cytophagia</taxon>
        <taxon>Cytophagales</taxon>
        <taxon>Cytophagaceae</taxon>
        <taxon>Spirosoma</taxon>
    </lineage>
</organism>
<keyword evidence="1" id="KW-0472">Membrane</keyword>
<gene>
    <name evidence="2" type="ORF">ACFS25_01175</name>
</gene>
<evidence type="ECO:0008006" key="4">
    <source>
        <dbReference type="Google" id="ProtNLM"/>
    </source>
</evidence>
<evidence type="ECO:0000256" key="1">
    <source>
        <dbReference type="SAM" id="Phobius"/>
    </source>
</evidence>
<protein>
    <recommendedName>
        <fullName evidence="4">Anti-sigma factor</fullName>
    </recommendedName>
</protein>
<dbReference type="RefSeq" id="WP_381496570.1">
    <property type="nucleotide sequence ID" value="NZ_JBHUOM010000001.1"/>
</dbReference>
<evidence type="ECO:0000313" key="3">
    <source>
        <dbReference type="Proteomes" id="UP001597512"/>
    </source>
</evidence>
<keyword evidence="1" id="KW-1133">Transmembrane helix</keyword>
<dbReference type="EMBL" id="JBHUOM010000001">
    <property type="protein sequence ID" value="MFD2932370.1"/>
    <property type="molecule type" value="Genomic_DNA"/>
</dbReference>
<accession>A0ABW6AAJ4</accession>
<sequence>MEPEKEKWINDVLGSLNNIQQAEPSPFLFAKIQNRLVPVRQTVYVSTRTVWLVAASFAFLTLLNWQVIDQSVLPITNHTKDLNTVISDMQLYPATNQLYDVWSEQNY</sequence>
<feature type="transmembrane region" description="Helical" evidence="1">
    <location>
        <begin position="50"/>
        <end position="68"/>
    </location>
</feature>
<evidence type="ECO:0000313" key="2">
    <source>
        <dbReference type="EMBL" id="MFD2932370.1"/>
    </source>
</evidence>
<dbReference type="Proteomes" id="UP001597512">
    <property type="component" value="Unassembled WGS sequence"/>
</dbReference>
<reference evidence="3" key="1">
    <citation type="journal article" date="2019" name="Int. J. Syst. Evol. Microbiol.">
        <title>The Global Catalogue of Microorganisms (GCM) 10K type strain sequencing project: providing services to taxonomists for standard genome sequencing and annotation.</title>
        <authorList>
            <consortium name="The Broad Institute Genomics Platform"/>
            <consortium name="The Broad Institute Genome Sequencing Center for Infectious Disease"/>
            <person name="Wu L."/>
            <person name="Ma J."/>
        </authorList>
    </citation>
    <scope>NUCLEOTIDE SEQUENCE [LARGE SCALE GENOMIC DNA]</scope>
    <source>
        <strain evidence="3">KCTC 52490</strain>
    </source>
</reference>
<comment type="caution">
    <text evidence="2">The sequence shown here is derived from an EMBL/GenBank/DDBJ whole genome shotgun (WGS) entry which is preliminary data.</text>
</comment>
<name>A0ABW6AAJ4_9BACT</name>
<proteinExistence type="predicted"/>
<keyword evidence="1" id="KW-0812">Transmembrane</keyword>